<dbReference type="Proteomes" id="UP000184485">
    <property type="component" value="Unassembled WGS sequence"/>
</dbReference>
<feature type="region of interest" description="Disordered" evidence="1">
    <location>
        <begin position="190"/>
        <end position="219"/>
    </location>
</feature>
<dbReference type="EMBL" id="FQUP01000001">
    <property type="protein sequence ID" value="SHE62937.1"/>
    <property type="molecule type" value="Genomic_DNA"/>
</dbReference>
<keyword evidence="4" id="KW-0378">Hydrolase</keyword>
<keyword evidence="2" id="KW-0812">Transmembrane</keyword>
<proteinExistence type="predicted"/>
<feature type="domain" description="Peptidoglycan binding-like" evidence="3">
    <location>
        <begin position="226"/>
        <end position="280"/>
    </location>
</feature>
<dbReference type="Pfam" id="PF01471">
    <property type="entry name" value="PG_binding_1"/>
    <property type="match status" value="2"/>
</dbReference>
<accession>A0A1M4V224</accession>
<feature type="compositionally biased region" description="Low complexity" evidence="1">
    <location>
        <begin position="205"/>
        <end position="216"/>
    </location>
</feature>
<dbReference type="AlphaFoldDB" id="A0A1M4V224"/>
<evidence type="ECO:0000259" key="3">
    <source>
        <dbReference type="Pfam" id="PF01471"/>
    </source>
</evidence>
<name>A0A1M4V224_9HYPH</name>
<feature type="domain" description="Peptidoglycan binding-like" evidence="3">
    <location>
        <begin position="124"/>
        <end position="175"/>
    </location>
</feature>
<keyword evidence="5" id="KW-1185">Reference proteome</keyword>
<keyword evidence="2" id="KW-0472">Membrane</keyword>
<protein>
    <submittedName>
        <fullName evidence="4">Peptidoglycan-binding (PGRP) domain of peptidoglycan hydrolases-containing protein</fullName>
    </submittedName>
</protein>
<feature type="region of interest" description="Disordered" evidence="1">
    <location>
        <begin position="76"/>
        <end position="114"/>
    </location>
</feature>
<dbReference type="InterPro" id="IPR036365">
    <property type="entry name" value="PGBD-like_sf"/>
</dbReference>
<dbReference type="STRING" id="1122133.SAMN02745157_0589"/>
<dbReference type="GO" id="GO:0016787">
    <property type="term" value="F:hydrolase activity"/>
    <property type="evidence" value="ECO:0007669"/>
    <property type="project" value="UniProtKB-KW"/>
</dbReference>
<feature type="compositionally biased region" description="Low complexity" evidence="1">
    <location>
        <begin position="78"/>
        <end position="111"/>
    </location>
</feature>
<gene>
    <name evidence="4" type="ORF">SAMN02745157_0589</name>
</gene>
<dbReference type="SUPFAM" id="SSF47090">
    <property type="entry name" value="PGBD-like"/>
    <property type="match status" value="2"/>
</dbReference>
<sequence>MRERAAKPRPVRRRDVYTEADGLFGRLTDLVIENPVRSGGFVMVVMVIGTIISNAAYFQTAHHPAPFFVTRAGDEETAAPAPKTRAATVASPSPSASLSTSQTPAVAAANAPPLPTAAPDSATLVADTQRALAALKLYDGPIDGKIGPQTRAALSSFEMRIGLVPTGQPSARLLVQLKKALPRTSAATPDEIVPPALIPTSASGATDPAASDPTATGSIDHAQSAARIRKVQTALNDIGYGPIRVDGKGGGDTEDAIRRFQLDNGLALTGEADDALMAKLVMIGAMKSI</sequence>
<evidence type="ECO:0000256" key="1">
    <source>
        <dbReference type="SAM" id="MobiDB-lite"/>
    </source>
</evidence>
<dbReference type="InterPro" id="IPR002477">
    <property type="entry name" value="Peptidoglycan-bd-like"/>
</dbReference>
<dbReference type="InterPro" id="IPR036366">
    <property type="entry name" value="PGBDSf"/>
</dbReference>
<dbReference type="RefSeq" id="WP_139251306.1">
    <property type="nucleotide sequence ID" value="NZ_FQUP01000001.1"/>
</dbReference>
<evidence type="ECO:0000313" key="5">
    <source>
        <dbReference type="Proteomes" id="UP000184485"/>
    </source>
</evidence>
<keyword evidence="2" id="KW-1133">Transmembrane helix</keyword>
<organism evidence="4 5">
    <name type="scientific">Kaistia soli DSM 19436</name>
    <dbReference type="NCBI Taxonomy" id="1122133"/>
    <lineage>
        <taxon>Bacteria</taxon>
        <taxon>Pseudomonadati</taxon>
        <taxon>Pseudomonadota</taxon>
        <taxon>Alphaproteobacteria</taxon>
        <taxon>Hyphomicrobiales</taxon>
        <taxon>Kaistiaceae</taxon>
        <taxon>Kaistia</taxon>
    </lineage>
</organism>
<dbReference type="Gene3D" id="1.10.101.10">
    <property type="entry name" value="PGBD-like superfamily/PGBD"/>
    <property type="match status" value="2"/>
</dbReference>
<feature type="transmembrane region" description="Helical" evidence="2">
    <location>
        <begin position="40"/>
        <end position="58"/>
    </location>
</feature>
<evidence type="ECO:0000256" key="2">
    <source>
        <dbReference type="SAM" id="Phobius"/>
    </source>
</evidence>
<evidence type="ECO:0000313" key="4">
    <source>
        <dbReference type="EMBL" id="SHE62937.1"/>
    </source>
</evidence>
<reference evidence="4 5" key="1">
    <citation type="submission" date="2016-11" db="EMBL/GenBank/DDBJ databases">
        <authorList>
            <person name="Jaros S."/>
            <person name="Januszkiewicz K."/>
            <person name="Wedrychowicz H."/>
        </authorList>
    </citation>
    <scope>NUCLEOTIDE SEQUENCE [LARGE SCALE GENOMIC DNA]</scope>
    <source>
        <strain evidence="4 5">DSM 19436</strain>
    </source>
</reference>
<dbReference type="OrthoDB" id="9816507at2"/>